<dbReference type="GO" id="GO:0008270">
    <property type="term" value="F:zinc ion binding"/>
    <property type="evidence" value="ECO:0007669"/>
    <property type="project" value="UniProtKB-KW"/>
</dbReference>
<evidence type="ECO:0000256" key="4">
    <source>
        <dbReference type="ARBA" id="ARBA00022723"/>
    </source>
</evidence>
<feature type="domain" description="RING-type" evidence="9">
    <location>
        <begin position="463"/>
        <end position="504"/>
    </location>
</feature>
<keyword evidence="7" id="KW-0862">Zinc</keyword>
<evidence type="ECO:0000259" key="9">
    <source>
        <dbReference type="PROSITE" id="PS50089"/>
    </source>
</evidence>
<proteinExistence type="predicted"/>
<keyword evidence="5 8" id="KW-0863">Zinc-finger</keyword>
<evidence type="ECO:0000313" key="10">
    <source>
        <dbReference type="EMBL" id="KAK4285904.1"/>
    </source>
</evidence>
<sequence length="515" mass="56602">MTDLEMDQRRQEYYHSEPCVILRGPNISQPNIHTMVAAPGNTSNIDSHYSPDAYDNGLMYGMTQFNGVHHQPNLDVGVAASPSLAFPAINHASGAGVVPQPINYRAPDQLPAPGTYPVSGIFMDDARCPYKQKIAEGIRGNYQHFNAAASSLVAPPNARHSVGVTASLSLPQFRGNHIPPLVEVGPHGSLWSRSGDSVMVHEHNHLIRGNYLGQHFQPAPPPWLDQQLNGINTEGHNMAWNQSHSIPNVQAAVNGNSLESANAGMQRYHETASNRSSLRFAHPPPVNHQHHNYHLPNLPMQGVRGHNITFPPPVTVTAYRGVPSNSSHSTIVPAQNGFGLGARHVGPAPSASQWVHRSHRVVMPDTSLRHHNSRPMRFFHVDDVALLDEVENLGDHHHGDMHLDIEDMSYEELLALGERIGNVNTGLSEETITTQLKTKTFESSAPANLEEAASGDDEEPDSCIICLEEYKNQETIGILKCGHDYHADCLKKWLLLKNVCPICKSEASTSRRKDV</sequence>
<dbReference type="Gene3D" id="3.30.40.10">
    <property type="entry name" value="Zinc/RING finger domain, C3HC4 (zinc finger)"/>
    <property type="match status" value="1"/>
</dbReference>
<comment type="catalytic activity">
    <reaction evidence="1">
        <text>S-ubiquitinyl-[E2 ubiquitin-conjugating enzyme]-L-cysteine + [acceptor protein]-L-lysine = [E2 ubiquitin-conjugating enzyme]-L-cysteine + N(6)-ubiquitinyl-[acceptor protein]-L-lysine.</text>
        <dbReference type="EC" id="2.3.2.27"/>
    </reaction>
</comment>
<dbReference type="SUPFAM" id="SSF57850">
    <property type="entry name" value="RING/U-box"/>
    <property type="match status" value="1"/>
</dbReference>
<dbReference type="SMART" id="SM00184">
    <property type="entry name" value="RING"/>
    <property type="match status" value="1"/>
</dbReference>
<evidence type="ECO:0000256" key="8">
    <source>
        <dbReference type="PROSITE-ProRule" id="PRU00175"/>
    </source>
</evidence>
<keyword evidence="3" id="KW-0808">Transferase</keyword>
<dbReference type="Pfam" id="PF13639">
    <property type="entry name" value="zf-RING_2"/>
    <property type="match status" value="1"/>
</dbReference>
<evidence type="ECO:0000313" key="11">
    <source>
        <dbReference type="Proteomes" id="UP001293593"/>
    </source>
</evidence>
<organism evidence="10 11">
    <name type="scientific">Acacia crassicarpa</name>
    <name type="common">northern wattle</name>
    <dbReference type="NCBI Taxonomy" id="499986"/>
    <lineage>
        <taxon>Eukaryota</taxon>
        <taxon>Viridiplantae</taxon>
        <taxon>Streptophyta</taxon>
        <taxon>Embryophyta</taxon>
        <taxon>Tracheophyta</taxon>
        <taxon>Spermatophyta</taxon>
        <taxon>Magnoliopsida</taxon>
        <taxon>eudicotyledons</taxon>
        <taxon>Gunneridae</taxon>
        <taxon>Pentapetalae</taxon>
        <taxon>rosids</taxon>
        <taxon>fabids</taxon>
        <taxon>Fabales</taxon>
        <taxon>Fabaceae</taxon>
        <taxon>Caesalpinioideae</taxon>
        <taxon>mimosoid clade</taxon>
        <taxon>Acacieae</taxon>
        <taxon>Acacia</taxon>
    </lineage>
</organism>
<keyword evidence="11" id="KW-1185">Reference proteome</keyword>
<dbReference type="InterPro" id="IPR001841">
    <property type="entry name" value="Znf_RING"/>
</dbReference>
<dbReference type="Proteomes" id="UP001293593">
    <property type="component" value="Unassembled WGS sequence"/>
</dbReference>
<dbReference type="PANTHER" id="PTHR22937">
    <property type="entry name" value="E3 UBIQUITIN-PROTEIN LIGASE RNF165"/>
    <property type="match status" value="1"/>
</dbReference>
<keyword evidence="6" id="KW-0833">Ubl conjugation pathway</keyword>
<evidence type="ECO:0000256" key="6">
    <source>
        <dbReference type="ARBA" id="ARBA00022786"/>
    </source>
</evidence>
<evidence type="ECO:0000256" key="2">
    <source>
        <dbReference type="ARBA" id="ARBA00012483"/>
    </source>
</evidence>
<evidence type="ECO:0000256" key="1">
    <source>
        <dbReference type="ARBA" id="ARBA00000900"/>
    </source>
</evidence>
<name>A0AAE1TJN9_9FABA</name>
<protein>
    <recommendedName>
        <fullName evidence="2">RING-type E3 ubiquitin transferase</fullName>
        <ecNumber evidence="2">2.3.2.27</ecNumber>
    </recommendedName>
</protein>
<evidence type="ECO:0000256" key="7">
    <source>
        <dbReference type="ARBA" id="ARBA00022833"/>
    </source>
</evidence>
<gene>
    <name evidence="10" type="ORF">QN277_002533</name>
</gene>
<evidence type="ECO:0000256" key="3">
    <source>
        <dbReference type="ARBA" id="ARBA00022679"/>
    </source>
</evidence>
<dbReference type="AlphaFoldDB" id="A0AAE1TJN9"/>
<dbReference type="PROSITE" id="PS50089">
    <property type="entry name" value="ZF_RING_2"/>
    <property type="match status" value="1"/>
</dbReference>
<dbReference type="GO" id="GO:0005634">
    <property type="term" value="C:nucleus"/>
    <property type="evidence" value="ECO:0007669"/>
    <property type="project" value="TreeGrafter"/>
</dbReference>
<dbReference type="InterPro" id="IPR045191">
    <property type="entry name" value="MBR1/2-like"/>
</dbReference>
<dbReference type="CDD" id="cd16469">
    <property type="entry name" value="RING-H2_RNF24-like"/>
    <property type="match status" value="1"/>
</dbReference>
<accession>A0AAE1TJN9</accession>
<reference evidence="10" key="1">
    <citation type="submission" date="2023-10" db="EMBL/GenBank/DDBJ databases">
        <title>Chromosome-level genome of the transformable northern wattle, Acacia crassicarpa.</title>
        <authorList>
            <person name="Massaro I."/>
            <person name="Sinha N.R."/>
            <person name="Poethig S."/>
            <person name="Leichty A.R."/>
        </authorList>
    </citation>
    <scope>NUCLEOTIDE SEQUENCE</scope>
    <source>
        <strain evidence="10">Acra3RX</strain>
        <tissue evidence="10">Leaf</tissue>
    </source>
</reference>
<comment type="caution">
    <text evidence="10">The sequence shown here is derived from an EMBL/GenBank/DDBJ whole genome shotgun (WGS) entry which is preliminary data.</text>
</comment>
<dbReference type="EMBL" id="JAWXYG010000001">
    <property type="protein sequence ID" value="KAK4285904.1"/>
    <property type="molecule type" value="Genomic_DNA"/>
</dbReference>
<dbReference type="InterPro" id="IPR013083">
    <property type="entry name" value="Znf_RING/FYVE/PHD"/>
</dbReference>
<dbReference type="GO" id="GO:0061630">
    <property type="term" value="F:ubiquitin protein ligase activity"/>
    <property type="evidence" value="ECO:0007669"/>
    <property type="project" value="UniProtKB-EC"/>
</dbReference>
<keyword evidence="4" id="KW-0479">Metal-binding</keyword>
<evidence type="ECO:0000256" key="5">
    <source>
        <dbReference type="ARBA" id="ARBA00022771"/>
    </source>
</evidence>
<dbReference type="PANTHER" id="PTHR22937:SF222">
    <property type="entry name" value="RING-TYPE E3 UBIQUITIN TRANSFERASE"/>
    <property type="match status" value="1"/>
</dbReference>
<dbReference type="EC" id="2.3.2.27" evidence="2"/>